<sequence>MIINQQSLQALFTGFRLVFQQAFEGAPADHEKIAMVVKSTAKLETYPWLGNTTGFREWLGDRVIQNLKLHSFTIKNLSFENTVGVDRDDIEDDAVGAYTPLFAQLGQDAKVHPSLLTYGLLLNGFTGRCYDGQPFFDTDHPVLDEDGSEISVSNFGGGTGTPWFLLDTTRAVKPIIFQERRKYTFVSMDAPTDEAVFSAKQYRYGVDCRANAGYGLWQLAHASKQDLTAETYGAARAAMMGMKGDRGKPLGVRPSLLVVPPSLEKKALEVIKAERDASGATNVYQNSAEVLVSPWLA</sequence>
<dbReference type="InterPro" id="IPR018774">
    <property type="entry name" value="Phage_Mu_GpT"/>
</dbReference>
<gene>
    <name evidence="2" type="ORF">DSM19430T_23680</name>
</gene>
<keyword evidence="3" id="KW-1185">Reference proteome</keyword>
<organism evidence="2 3">
    <name type="scientific">Desulfovibrio psychrotolerans</name>
    <dbReference type="NCBI Taxonomy" id="415242"/>
    <lineage>
        <taxon>Bacteria</taxon>
        <taxon>Pseudomonadati</taxon>
        <taxon>Thermodesulfobacteriota</taxon>
        <taxon>Desulfovibrionia</taxon>
        <taxon>Desulfovibrionales</taxon>
        <taxon>Desulfovibrionaceae</taxon>
        <taxon>Desulfovibrio</taxon>
    </lineage>
</organism>
<protein>
    <submittedName>
        <fullName evidence="2">Head protein</fullName>
    </submittedName>
</protein>
<evidence type="ECO:0000313" key="2">
    <source>
        <dbReference type="EMBL" id="GFM37684.1"/>
    </source>
</evidence>
<dbReference type="RefSeq" id="WP_174410324.1">
    <property type="nucleotide sequence ID" value="NZ_BLVP01000009.1"/>
</dbReference>
<dbReference type="Pfam" id="PF10124">
    <property type="entry name" value="Mu-like_gpT"/>
    <property type="match status" value="1"/>
</dbReference>
<dbReference type="Proteomes" id="UP000503820">
    <property type="component" value="Unassembled WGS sequence"/>
</dbReference>
<feature type="domain" description="Bacteriophage Mu GpT" evidence="1">
    <location>
        <begin position="8"/>
        <end position="296"/>
    </location>
</feature>
<comment type="caution">
    <text evidence="2">The sequence shown here is derived from an EMBL/GenBank/DDBJ whole genome shotgun (WGS) entry which is preliminary data.</text>
</comment>
<evidence type="ECO:0000313" key="3">
    <source>
        <dbReference type="Proteomes" id="UP000503820"/>
    </source>
</evidence>
<proteinExistence type="predicted"/>
<name>A0A7J0BXG4_9BACT</name>
<evidence type="ECO:0000259" key="1">
    <source>
        <dbReference type="Pfam" id="PF10124"/>
    </source>
</evidence>
<accession>A0A7J0BXG4</accession>
<reference evidence="2 3" key="1">
    <citation type="submission" date="2020-05" db="EMBL/GenBank/DDBJ databases">
        <title>Draft genome sequence of Desulfovibrio psychrotolerans JS1T.</title>
        <authorList>
            <person name="Ueno A."/>
            <person name="Tamazawa S."/>
            <person name="Tamamura S."/>
            <person name="Murakami T."/>
            <person name="Kiyama T."/>
            <person name="Inomata H."/>
            <person name="Amano Y."/>
            <person name="Miyakawa K."/>
            <person name="Tamaki H."/>
            <person name="Naganuma T."/>
            <person name="Kaneko K."/>
        </authorList>
    </citation>
    <scope>NUCLEOTIDE SEQUENCE [LARGE SCALE GENOMIC DNA]</scope>
    <source>
        <strain evidence="2 3">JS1</strain>
    </source>
</reference>
<dbReference type="AlphaFoldDB" id="A0A7J0BXG4"/>
<dbReference type="EMBL" id="BLVP01000009">
    <property type="protein sequence ID" value="GFM37684.1"/>
    <property type="molecule type" value="Genomic_DNA"/>
</dbReference>